<organism evidence="1 2">
    <name type="scientific">Mycolicibacterium goodii</name>
    <name type="common">Mycobacterium goodii</name>
    <dbReference type="NCBI Taxonomy" id="134601"/>
    <lineage>
        <taxon>Bacteria</taxon>
        <taxon>Bacillati</taxon>
        <taxon>Actinomycetota</taxon>
        <taxon>Actinomycetes</taxon>
        <taxon>Mycobacteriales</taxon>
        <taxon>Mycobacteriaceae</taxon>
        <taxon>Mycolicibacterium</taxon>
    </lineage>
</organism>
<evidence type="ECO:0000313" key="1">
    <source>
        <dbReference type="EMBL" id="AKS36076.1"/>
    </source>
</evidence>
<accession>A0A0K0XFB9</accession>
<dbReference type="InterPro" id="IPR007263">
    <property type="entry name" value="DCC1-like"/>
</dbReference>
<dbReference type="PATRIC" id="fig|134601.6.peg.951"/>
<reference evidence="1 2" key="1">
    <citation type="submission" date="2015-07" db="EMBL/GenBank/DDBJ databases">
        <title>Complete genome sequence of Mycobacterium goodii X7B, a facultative thermophilic biodesulfurizing bacterium.</title>
        <authorList>
            <person name="Yu B."/>
            <person name="Li F."/>
            <person name="Xu P."/>
        </authorList>
    </citation>
    <scope>NUCLEOTIDE SEQUENCE [LARGE SCALE GENOMIC DNA]</scope>
    <source>
        <strain evidence="1 2">X7B</strain>
    </source>
</reference>
<protein>
    <submittedName>
        <fullName evidence="1">Thiol-disulfide oxidoreductase</fullName>
    </submittedName>
</protein>
<dbReference type="EMBL" id="CP012150">
    <property type="protein sequence ID" value="AKS36076.1"/>
    <property type="molecule type" value="Genomic_DNA"/>
</dbReference>
<sequence length="108" mass="11753">MHALASRQRTGDLQIAPFQKAGTAALLGVDDETMTGAAWWLDHTGAVYRGAEAVNAAVSASYGSRIPLWVYRVPGIRQLEDAVYRWIAAHRYRFPGATPHCAARPGDC</sequence>
<proteinExistence type="predicted"/>
<dbReference type="Proteomes" id="UP000062255">
    <property type="component" value="Chromosome"/>
</dbReference>
<evidence type="ECO:0000313" key="2">
    <source>
        <dbReference type="Proteomes" id="UP000062255"/>
    </source>
</evidence>
<dbReference type="GO" id="GO:0015035">
    <property type="term" value="F:protein-disulfide reductase activity"/>
    <property type="evidence" value="ECO:0007669"/>
    <property type="project" value="InterPro"/>
</dbReference>
<gene>
    <name evidence="1" type="ORF">AFA91_04590</name>
</gene>
<dbReference type="STRING" id="134601.AFA91_04590"/>
<dbReference type="KEGG" id="mgo:AFA91_04590"/>
<dbReference type="Pfam" id="PF04134">
    <property type="entry name" value="DCC1-like"/>
    <property type="match status" value="1"/>
</dbReference>
<name>A0A0K0XFB9_MYCGD</name>
<dbReference type="AlphaFoldDB" id="A0A0K0XFB9"/>